<dbReference type="PROSITE" id="PS51910">
    <property type="entry name" value="GH18_2"/>
    <property type="match status" value="1"/>
</dbReference>
<comment type="caution">
    <text evidence="2">The sequence shown here is derived from an EMBL/GenBank/DDBJ whole genome shotgun (WGS) entry which is preliminary data.</text>
</comment>
<dbReference type="GO" id="GO:0008061">
    <property type="term" value="F:chitin binding"/>
    <property type="evidence" value="ECO:0007669"/>
    <property type="project" value="TreeGrafter"/>
</dbReference>
<feature type="non-terminal residue" evidence="2">
    <location>
        <position position="1"/>
    </location>
</feature>
<feature type="domain" description="GH18" evidence="1">
    <location>
        <begin position="1"/>
        <end position="147"/>
    </location>
</feature>
<dbReference type="InterPro" id="IPR029070">
    <property type="entry name" value="Chitinase_insertion_sf"/>
</dbReference>
<dbReference type="Pfam" id="PF00704">
    <property type="entry name" value="Glyco_hydro_18"/>
    <property type="match status" value="1"/>
</dbReference>
<organism evidence="2">
    <name type="scientific">Rhododendron williamsianum</name>
    <dbReference type="NCBI Taxonomy" id="262921"/>
    <lineage>
        <taxon>Eukaryota</taxon>
        <taxon>Viridiplantae</taxon>
        <taxon>Streptophyta</taxon>
        <taxon>Embryophyta</taxon>
        <taxon>Tracheophyta</taxon>
        <taxon>Spermatophyta</taxon>
        <taxon>Magnoliopsida</taxon>
        <taxon>eudicotyledons</taxon>
        <taxon>Gunneridae</taxon>
        <taxon>Pentapetalae</taxon>
        <taxon>asterids</taxon>
        <taxon>Ericales</taxon>
        <taxon>Ericaceae</taxon>
        <taxon>Ericoideae</taxon>
        <taxon>Rhodoreae</taxon>
        <taxon>Rhododendron</taxon>
    </lineage>
</organism>
<dbReference type="GO" id="GO:0006032">
    <property type="term" value="P:chitin catabolic process"/>
    <property type="evidence" value="ECO:0007669"/>
    <property type="project" value="TreeGrafter"/>
</dbReference>
<dbReference type="GO" id="GO:0004568">
    <property type="term" value="F:chitinase activity"/>
    <property type="evidence" value="ECO:0007669"/>
    <property type="project" value="TreeGrafter"/>
</dbReference>
<dbReference type="InterPro" id="IPR050314">
    <property type="entry name" value="Glycosyl_Hydrlase_18"/>
</dbReference>
<dbReference type="AlphaFoldDB" id="A0A6A4KN95"/>
<evidence type="ECO:0000259" key="1">
    <source>
        <dbReference type="PROSITE" id="PS51910"/>
    </source>
</evidence>
<dbReference type="InterPro" id="IPR017853">
    <property type="entry name" value="GH"/>
</dbReference>
<reference evidence="2" key="1">
    <citation type="journal article" date="2019" name="Genome Biol. Evol.">
        <title>The Rhododendron genome and chromosomal organization provide insight into shared whole-genome duplications across the heath family (Ericaceae).</title>
        <authorList>
            <person name="Soza V.L."/>
            <person name="Lindsley D."/>
            <person name="Waalkes A."/>
            <person name="Ramage E."/>
            <person name="Patwardhan R.P."/>
            <person name="Burton J.N."/>
            <person name="Adey A."/>
            <person name="Kumar A."/>
            <person name="Qiu R."/>
            <person name="Shendure J."/>
            <person name="Hall B."/>
        </authorList>
    </citation>
    <scope>NUCLEOTIDE SEQUENCE</scope>
    <source>
        <strain evidence="2">RSF 1966-606</strain>
    </source>
</reference>
<evidence type="ECO:0000313" key="2">
    <source>
        <dbReference type="EMBL" id="KAE9445504.1"/>
    </source>
</evidence>
<dbReference type="SUPFAM" id="SSF54556">
    <property type="entry name" value="Chitinase insertion domain"/>
    <property type="match status" value="1"/>
</dbReference>
<dbReference type="PANTHER" id="PTHR11177">
    <property type="entry name" value="CHITINASE"/>
    <property type="match status" value="1"/>
</dbReference>
<sequence>MKQNLDWINAMCYDYCGSWDVSVTGAHAALYDPKNISEYTTDKGLQSWIDAGIPPSKLVMGLPLYGRTWTLKDPTLQGIGAAATGIGPGDKGTMTYAEIVRFNSQHKVKEIYDQGPHILVRGLRGLGTIIYVPSLAATAVEDREAGV</sequence>
<dbReference type="GO" id="GO:0005975">
    <property type="term" value="P:carbohydrate metabolic process"/>
    <property type="evidence" value="ECO:0007669"/>
    <property type="project" value="InterPro"/>
</dbReference>
<dbReference type="Gene3D" id="3.20.20.80">
    <property type="entry name" value="Glycosidases"/>
    <property type="match status" value="1"/>
</dbReference>
<name>A0A6A4KN95_9ERIC</name>
<dbReference type="OrthoDB" id="76388at2759"/>
<accession>A0A6A4KN95</accession>
<gene>
    <name evidence="2" type="ORF">C3L33_22597</name>
</gene>
<dbReference type="PANTHER" id="PTHR11177:SF317">
    <property type="entry name" value="CHITINASE 12-RELATED"/>
    <property type="match status" value="1"/>
</dbReference>
<dbReference type="GO" id="GO:0005576">
    <property type="term" value="C:extracellular region"/>
    <property type="evidence" value="ECO:0007669"/>
    <property type="project" value="TreeGrafter"/>
</dbReference>
<dbReference type="InterPro" id="IPR001223">
    <property type="entry name" value="Glyco_hydro18_cat"/>
</dbReference>
<protein>
    <recommendedName>
        <fullName evidence="1">GH18 domain-containing protein</fullName>
    </recommendedName>
</protein>
<dbReference type="EMBL" id="QEFC01004118">
    <property type="protein sequence ID" value="KAE9445504.1"/>
    <property type="molecule type" value="Genomic_DNA"/>
</dbReference>
<proteinExistence type="predicted"/>
<dbReference type="SUPFAM" id="SSF51445">
    <property type="entry name" value="(Trans)glycosidases"/>
    <property type="match status" value="1"/>
</dbReference>